<sequence length="161" mass="18200">MKLKIESLNASHQRKVFDCGDTDLNIYLRQYARQNVKHRINKVFVATDINSPQTILGYYTLSAGSVRTNELPQEHQRRLPNYPVPIALLGRLAVDKNHQGQRLGTILLADAIQRVEKASEVMAVYAIMVDALNPSAVAFYRQFGFITFPGQSLKLFLPLND</sequence>
<evidence type="ECO:0000256" key="1">
    <source>
        <dbReference type="ARBA" id="ARBA00009342"/>
    </source>
</evidence>
<dbReference type="Proteomes" id="UP001162780">
    <property type="component" value="Chromosome"/>
</dbReference>
<accession>A0ABY7GGW9</accession>
<keyword evidence="3" id="KW-1277">Toxin-antitoxin system</keyword>
<dbReference type="PANTHER" id="PTHR36449:SF1">
    <property type="entry name" value="ACETYLTRANSFERASE"/>
    <property type="match status" value="1"/>
</dbReference>
<feature type="domain" description="N-acetyltransferase" evidence="7">
    <location>
        <begin position="3"/>
        <end position="160"/>
    </location>
</feature>
<reference evidence="8" key="1">
    <citation type="submission" date="2022-11" db="EMBL/GenBank/DDBJ databases">
        <title>Methylomonas rapida sp. nov., Carotenoid-Producing Obligate Methanotrophs with High Growth Characteristics and Biotechnological Potential.</title>
        <authorList>
            <person name="Tikhonova E.N."/>
            <person name="Suleimanov R.Z."/>
            <person name="Miroshnikov K."/>
            <person name="Oshkin I.Y."/>
            <person name="Belova S.E."/>
            <person name="Danilova O.V."/>
            <person name="Ashikhmin A."/>
            <person name="Konopkin A."/>
            <person name="But S.Y."/>
            <person name="Khmelenina V.N."/>
            <person name="Kuznetsov N."/>
            <person name="Pimenov N.V."/>
            <person name="Dedysh S.N."/>
        </authorList>
    </citation>
    <scope>NUCLEOTIDE SEQUENCE</scope>
    <source>
        <strain evidence="8">MP1</strain>
    </source>
</reference>
<comment type="similarity">
    <text evidence="1">Belongs to the acetyltransferase family. GNAT subfamily.</text>
</comment>
<evidence type="ECO:0000313" key="9">
    <source>
        <dbReference type="Proteomes" id="UP001162780"/>
    </source>
</evidence>
<protein>
    <submittedName>
        <fullName evidence="8">GNAT family N-acetyltransferase</fullName>
    </submittedName>
</protein>
<dbReference type="InterPro" id="IPR000182">
    <property type="entry name" value="GNAT_dom"/>
</dbReference>
<keyword evidence="5" id="KW-0012">Acyltransferase</keyword>
<name>A0ABY7GGW9_9GAMM</name>
<evidence type="ECO:0000256" key="3">
    <source>
        <dbReference type="ARBA" id="ARBA00022649"/>
    </source>
</evidence>
<dbReference type="Gene3D" id="3.40.630.30">
    <property type="match status" value="1"/>
</dbReference>
<dbReference type="Pfam" id="PF00583">
    <property type="entry name" value="Acetyltransf_1"/>
    <property type="match status" value="1"/>
</dbReference>
<dbReference type="PANTHER" id="PTHR36449">
    <property type="entry name" value="ACETYLTRANSFERASE-RELATED"/>
    <property type="match status" value="1"/>
</dbReference>
<dbReference type="CDD" id="cd04301">
    <property type="entry name" value="NAT_SF"/>
    <property type="match status" value="1"/>
</dbReference>
<dbReference type="RefSeq" id="WP_255188236.1">
    <property type="nucleotide sequence ID" value="NZ_CP113517.1"/>
</dbReference>
<evidence type="ECO:0000313" key="8">
    <source>
        <dbReference type="EMBL" id="WAR43253.1"/>
    </source>
</evidence>
<dbReference type="SUPFAM" id="SSF55729">
    <property type="entry name" value="Acyl-CoA N-acyltransferases (Nat)"/>
    <property type="match status" value="1"/>
</dbReference>
<evidence type="ECO:0000256" key="4">
    <source>
        <dbReference type="ARBA" id="ARBA00022679"/>
    </source>
</evidence>
<dbReference type="EMBL" id="CP113517">
    <property type="protein sequence ID" value="WAR43253.1"/>
    <property type="molecule type" value="Genomic_DNA"/>
</dbReference>
<gene>
    <name evidence="8" type="ORF">NM686_012720</name>
</gene>
<organism evidence="8 9">
    <name type="scientific">Methylomonas rapida</name>
    <dbReference type="NCBI Taxonomy" id="2963939"/>
    <lineage>
        <taxon>Bacteria</taxon>
        <taxon>Pseudomonadati</taxon>
        <taxon>Pseudomonadota</taxon>
        <taxon>Gammaproteobacteria</taxon>
        <taxon>Methylococcales</taxon>
        <taxon>Methylococcaceae</taxon>
        <taxon>Methylomonas</taxon>
    </lineage>
</organism>
<keyword evidence="4" id="KW-0808">Transferase</keyword>
<evidence type="ECO:0000256" key="5">
    <source>
        <dbReference type="ARBA" id="ARBA00023315"/>
    </source>
</evidence>
<keyword evidence="9" id="KW-1185">Reference proteome</keyword>
<proteinExistence type="inferred from homology"/>
<dbReference type="InterPro" id="IPR016181">
    <property type="entry name" value="Acyl_CoA_acyltransferase"/>
</dbReference>
<dbReference type="PROSITE" id="PS51186">
    <property type="entry name" value="GNAT"/>
    <property type="match status" value="1"/>
</dbReference>
<evidence type="ECO:0000259" key="7">
    <source>
        <dbReference type="PROSITE" id="PS51186"/>
    </source>
</evidence>
<keyword evidence="2" id="KW-0678">Repressor</keyword>
<comment type="catalytic activity">
    <reaction evidence="6">
        <text>glycyl-tRNA(Gly) + acetyl-CoA = N-acetylglycyl-tRNA(Gly) + CoA + H(+)</text>
        <dbReference type="Rhea" id="RHEA:81867"/>
        <dbReference type="Rhea" id="RHEA-COMP:9683"/>
        <dbReference type="Rhea" id="RHEA-COMP:19766"/>
        <dbReference type="ChEBI" id="CHEBI:15378"/>
        <dbReference type="ChEBI" id="CHEBI:57287"/>
        <dbReference type="ChEBI" id="CHEBI:57288"/>
        <dbReference type="ChEBI" id="CHEBI:78522"/>
        <dbReference type="ChEBI" id="CHEBI:232036"/>
    </reaction>
</comment>
<evidence type="ECO:0000256" key="2">
    <source>
        <dbReference type="ARBA" id="ARBA00022491"/>
    </source>
</evidence>
<evidence type="ECO:0000256" key="6">
    <source>
        <dbReference type="ARBA" id="ARBA00049880"/>
    </source>
</evidence>